<comment type="caution">
    <text evidence="3">The sequence shown here is derived from an EMBL/GenBank/DDBJ whole genome shotgun (WGS) entry which is preliminary data.</text>
</comment>
<dbReference type="InterPro" id="IPR012334">
    <property type="entry name" value="Pectin_lyas_fold"/>
</dbReference>
<evidence type="ECO:0000313" key="3">
    <source>
        <dbReference type="EMBL" id="MVT41165.1"/>
    </source>
</evidence>
<dbReference type="SMART" id="SM00710">
    <property type="entry name" value="PbH1"/>
    <property type="match status" value="21"/>
</dbReference>
<dbReference type="Pfam" id="PF18911">
    <property type="entry name" value="PKD_4"/>
    <property type="match status" value="1"/>
</dbReference>
<dbReference type="InterPro" id="IPR013783">
    <property type="entry name" value="Ig-like_fold"/>
</dbReference>
<organism evidence="3 4">
    <name type="scientific">Chitinophaga oryziterrae</name>
    <dbReference type="NCBI Taxonomy" id="1031224"/>
    <lineage>
        <taxon>Bacteria</taxon>
        <taxon>Pseudomonadati</taxon>
        <taxon>Bacteroidota</taxon>
        <taxon>Chitinophagia</taxon>
        <taxon>Chitinophagales</taxon>
        <taxon>Chitinophagaceae</taxon>
        <taxon>Chitinophaga</taxon>
    </lineage>
</organism>
<feature type="signal peptide" evidence="1">
    <location>
        <begin position="1"/>
        <end position="27"/>
    </location>
</feature>
<dbReference type="Pfam" id="PF19081">
    <property type="entry name" value="Ig_7"/>
    <property type="match status" value="1"/>
</dbReference>
<dbReference type="Gene3D" id="2.60.40.10">
    <property type="entry name" value="Immunoglobulins"/>
    <property type="match status" value="2"/>
</dbReference>
<sequence length="2984" mass="319161">MRTKPFSVLKTTLYLLFMLLSALRSYGQTDVTIGSGTGSNGGTTYPAPLQDYWEGNRAQYLYKASELIAKGIGPGFINAVKFNVTDVNGCGTIEQYTVKISATSTASLSDVTWEPSGTVIYGPVDYQPVAGLNSFPCTPAFFWNGVDNILIEVCSGDPNNPTGPIQYTSNAVVAWTEGLSFNGSSTYKNDNEGSLCSTIEPDNSGNMDTRPDIVFNWTPALACTGTPNAGTAVTSVSSVCLNENFTLSLTGVTVASGLKYQWQSSPNNTTWTNILNDTTAALTTTQLASTYYRCVVTCSASGATATSTAVQVTSPTLVSGTFTINKALPTGSGNFASFNDAYNYIKCGINGPVVFNVVAGSGPYNEQLNITPVPGASATNTVTFNGNADTLAYLSTNSNEREVIKLNGADYIRFVNLVINAKGSAGTEYGFAVQLINDADFNSFTNCTILSNTTSTSTNFAGIVISSSASSATSTGAPSCDNNIFTGNTIIGGYYGMTIVASSTASNANNLISNNKFRDFYNYGMYIQGAFNTNIQNNTFSRPARTSVSDFYGIYMTGLSTKVNMNANRFTDPFGGALTSTNTFYGIYLTSVDALSQLENVVSNNLMYNLSGNGSVYGIYNSSSDNVWYYHNTLSLDGATTASTYVTRGFYQTSSAAGINFIDNLITITRGGPGTKHAIYFASTSSVIVSNYNDLFISPTVTNAFTGYNGSNQATMANWRTAALQDANSIATNPIYADITTGNYAPTSAAVNDRGTPMGILADINNATRSTTTPDMGAYEFTPAVCTAPPVAGAAAVNITPVCADVPVSLNLNGNSMGLTQTYQWQYSTTATGTYTNLGLPINFPDTTIKATSTLYYRAAVTCGTSTTYSDPVLLTVNPALPGNTYTIDKNAPASALNFVSFNAAKAAMECGISGPVIFNVVAGRTTYEEQLSLDSIRGVSAINTITFLGNGNTIHFSSSNTDERAVIKLKHSDYITFDSLTIDARGTGSYGYGVQLINYADSNTFRRCNIITSTTSTSDAYAGIVMNASDNGADFTGSTRCTGNTFSNNTVTGGYYGVTVVGGDSDPIIGNRFTGNTVKDFYIYGFYLEYPYNTQVRGNLITRSTRTSVSTFDGIYVTGQSGLLNISENRITNPFGGIPTSTNAFYGIAFSYSDAPTGATNIVSNNVIYNVNGQGSSYGIYNGSSANAYYYHNTISIDNNNGSSTFNTLTGFYQSGTTSELKFINNIITVTAPALSAKYAMYLGSTGTEIVANNNDYYVKGGGAANTNYTGYFGANYATLADWKIATSQDAASISMDPVYADLPNGNLAPVIVPLDNTGVPVGITNDILGVTRSTTKPDIGAYEIDIHLCQTPLNPGTAVVTPTSGICLGKPITLDLTGNTPGGRLTYQWQSGFTTNGPWINITDTMYVSLFKTELGMNNYFRCRIVCSGTDTAYSTVAYVNMNAPLIKGVYTIDPAGSGSRNFTSFTAAVQAMECGIAGEVIFEAVPGTYTEQVRMHKVGGASDTSRITFRSQNGDPASVILTYPTTAALNYVLKLDSASYVTYKNLTITAAGTTSARVVELAGTAAYDSLLYNKINMPATTANNTNIVGVYANTFPGKNITIAGNTFTNGASGIWFSGPSNTLLAPSLVIDSNTVNGAYVNGIYALNTTSISVTRNTVNRTAPLAGTSYGIALSYGDSAYRVTQNKVNISTTTTTVYGIYMEYCDATLGMQGLVAANKIYATTGNTGSLYGLDLYYSSNNTTVNNVVGIATSGSSSYALYSYLNNNVNYYNNTFQSSATSSNNNVAGYLYHTGATYSNIRLRNNIFSHLGGGYALLVYSPDFINSDYNTLYTSGATLVRRSSTATNFATLADWRTASDLDISSIVYKPAFISNTNLAPDVNNPDVWAIHGRGVQVTGNDHDINNQYRPVTLAEGVPDMGAYEFLPAVEPSLLQPVPLAPAAGTTQRFMFGTDTVAKITWSPSAAVPTDIALKRYSGIRPPKLAAGREFMYFYTDMDANGPGGYNFDLQQFYVGSWQGTMDKETSIRLGRTDTDSVWQVNDSSTVDITANIIADTSLKYIDRFTGLKGNLPDKPTLPAMPDSSNRGTRFWVGYGHHQFFGTDNSQSMVLYLSADQLSHVTVKVNGTSWKKEYTVAARNVLVTDLIPKNGLSDARLLVEGLSDKGISIESDAPIVAYAHIYGSASSGATMLLPVGTYGYEYYALMSRQSYGSNDNTYSWFYVVADNDNTMVEITPSTPTLNGRPAGVPFTITLNKGEVYQVLGAIKSSAEGYDLSGSKIRSISNANGKCYPVGVFSGNSRTSLSCDGMSGTSGDNNIQQNFPSQAWGQHYLTAPTSNSEDATLLATNIYRVMVKDTSTAVFLNGRRMRGLINARYYQYESGTADYVEADKPVTVAQYLSSEGACPNTDGDGDPEIFYLSPIEQGINSVGLYRNNVESINVNYLTLITPTSALPSLMIDGSNTYDYSYAHPNKSGYTVVVKRWLAAKAQCIVTSDSAFTAITYGLGSVESYGYNAGTLVRDLNMKTTFSNTYDSSGTPSKYTCAKTPFRFTAMLPIKPTLLKWELSQVNNLIPGADVTQTNPVPVDSLEANGKKYYKYNLISDYMFTTPGTYYIPLQMSHPDIESCNNTSEVILEIKVISAPLVDFSIDYSGCISDEAILDGQVVTENNAAINIWKWNFADGTNAYTPHVTRKYPAAGTYVEELHIITIAGCIGDTSKQVVVNDPGSAKMVKDTITVCYGASVTFSVQNPDPALTYNWYNAAVNGALLGTGTSFTVPSVVSKAIYYVETVMGGCPGSKRTPATVLVLPVIVSPVVTVDSVGVNAVRFKWDAVNGATGYEVSTDNGVTWTTPSSGPLGLEHIVTGLRPVQTVTLIVKAKGCNDKISDPASAVTLTDGIYIPNAFSPNGDGLNDVLQVYGAIIKEVHFMIFNQWGEKVFETNNQSVGWDGYYKRKAQPSGVYIYVCKLKLLDGTEVDRKGSVNLIR</sequence>
<dbReference type="InterPro" id="IPR011050">
    <property type="entry name" value="Pectin_lyase_fold/virulence"/>
</dbReference>
<evidence type="ECO:0000256" key="1">
    <source>
        <dbReference type="SAM" id="SignalP"/>
    </source>
</evidence>
<dbReference type="SUPFAM" id="SSF51126">
    <property type="entry name" value="Pectin lyase-like"/>
    <property type="match status" value="4"/>
</dbReference>
<dbReference type="Proteomes" id="UP000468388">
    <property type="component" value="Unassembled WGS sequence"/>
</dbReference>
<proteinExistence type="predicted"/>
<evidence type="ECO:0000313" key="4">
    <source>
        <dbReference type="Proteomes" id="UP000468388"/>
    </source>
</evidence>
<dbReference type="InterPro" id="IPR044023">
    <property type="entry name" value="Ig_7"/>
</dbReference>
<dbReference type="InterPro" id="IPR035986">
    <property type="entry name" value="PKD_dom_sf"/>
</dbReference>
<reference evidence="3 4" key="1">
    <citation type="submission" date="2019-12" db="EMBL/GenBank/DDBJ databases">
        <title>The draft genomic sequence of strain Chitinophaga oryziterrae JCM 16595.</title>
        <authorList>
            <person name="Zhang X."/>
        </authorList>
    </citation>
    <scope>NUCLEOTIDE SEQUENCE [LARGE SCALE GENOMIC DNA]</scope>
    <source>
        <strain evidence="3 4">JCM 16595</strain>
    </source>
</reference>
<evidence type="ECO:0000259" key="2">
    <source>
        <dbReference type="PROSITE" id="PS50093"/>
    </source>
</evidence>
<feature type="chain" id="PRO_5026815766" evidence="1">
    <location>
        <begin position="28"/>
        <end position="2984"/>
    </location>
</feature>
<dbReference type="Gene3D" id="2.160.20.10">
    <property type="entry name" value="Single-stranded right-handed beta-helix, Pectin lyase-like"/>
    <property type="match status" value="3"/>
</dbReference>
<dbReference type="RefSeq" id="WP_157299774.1">
    <property type="nucleotide sequence ID" value="NZ_BAAAZB010000007.1"/>
</dbReference>
<dbReference type="InterPro" id="IPR026341">
    <property type="entry name" value="T9SS_type_B"/>
</dbReference>
<dbReference type="NCBIfam" id="TIGR04131">
    <property type="entry name" value="Bac_Flav_CTERM"/>
    <property type="match status" value="1"/>
</dbReference>
<dbReference type="InterPro" id="IPR006626">
    <property type="entry name" value="PbH1"/>
</dbReference>
<keyword evidence="4" id="KW-1185">Reference proteome</keyword>
<keyword evidence="1" id="KW-0732">Signal</keyword>
<dbReference type="Pfam" id="PF13585">
    <property type="entry name" value="CHU_C"/>
    <property type="match status" value="1"/>
</dbReference>
<dbReference type="InterPro" id="IPR039448">
    <property type="entry name" value="Beta_helix"/>
</dbReference>
<dbReference type="EMBL" id="WRXO01000002">
    <property type="protein sequence ID" value="MVT41165.1"/>
    <property type="molecule type" value="Genomic_DNA"/>
</dbReference>
<name>A0A6N8J7C0_9BACT</name>
<feature type="domain" description="PKD" evidence="2">
    <location>
        <begin position="2675"/>
        <end position="2729"/>
    </location>
</feature>
<dbReference type="InterPro" id="IPR000601">
    <property type="entry name" value="PKD_dom"/>
</dbReference>
<dbReference type="Pfam" id="PF13229">
    <property type="entry name" value="Beta_helix"/>
    <property type="match status" value="2"/>
</dbReference>
<dbReference type="InterPro" id="IPR035234">
    <property type="entry name" value="IgGFc-bd_N"/>
</dbReference>
<dbReference type="PROSITE" id="PS50093">
    <property type="entry name" value="PKD"/>
    <property type="match status" value="1"/>
</dbReference>
<accession>A0A6N8J7C0</accession>
<dbReference type="OrthoDB" id="7794186at2"/>
<dbReference type="Pfam" id="PF17517">
    <property type="entry name" value="IgGFc_binding"/>
    <property type="match status" value="1"/>
</dbReference>
<gene>
    <name evidence="3" type="ORF">GO495_11275</name>
</gene>
<dbReference type="SUPFAM" id="SSF49299">
    <property type="entry name" value="PKD domain"/>
    <property type="match status" value="1"/>
</dbReference>
<protein>
    <submittedName>
        <fullName evidence="3">T9SS type B sorting domain-containing protein</fullName>
    </submittedName>
</protein>